<dbReference type="PROSITE" id="PS00211">
    <property type="entry name" value="ABC_TRANSPORTER_1"/>
    <property type="match status" value="1"/>
</dbReference>
<feature type="transmembrane region" description="Helical" evidence="10">
    <location>
        <begin position="32"/>
        <end position="48"/>
    </location>
</feature>
<reference evidence="12" key="2">
    <citation type="submission" date="2019-06" db="EMBL/GenBank/DDBJ databases">
        <title>Genomics analysis of Aphanomyces spp. identifies a new class of oomycete effector associated with host adaptation.</title>
        <authorList>
            <person name="Gaulin E."/>
        </authorList>
    </citation>
    <scope>NUCLEOTIDE SEQUENCE</scope>
    <source>
        <strain evidence="12">CBS 578.67</strain>
    </source>
</reference>
<accession>A0A485LLF7</accession>
<evidence type="ECO:0000256" key="3">
    <source>
        <dbReference type="ARBA" id="ARBA00022448"/>
    </source>
</evidence>
<feature type="domain" description="ABC transporter" evidence="11">
    <location>
        <begin position="651"/>
        <end position="884"/>
    </location>
</feature>
<keyword evidence="14" id="KW-1185">Reference proteome</keyword>
<dbReference type="PROSITE" id="PS50893">
    <property type="entry name" value="ABC_TRANSPORTER_2"/>
    <property type="match status" value="2"/>
</dbReference>
<keyword evidence="5" id="KW-0677">Repeat</keyword>
<dbReference type="InterPro" id="IPR013525">
    <property type="entry name" value="ABC2_TM"/>
</dbReference>
<evidence type="ECO:0000313" key="12">
    <source>
        <dbReference type="EMBL" id="KAF0685093.1"/>
    </source>
</evidence>
<dbReference type="InterPro" id="IPR027417">
    <property type="entry name" value="P-loop_NTPase"/>
</dbReference>
<feature type="transmembrane region" description="Helical" evidence="10">
    <location>
        <begin position="458"/>
        <end position="479"/>
    </location>
</feature>
<feature type="transmembrane region" description="Helical" evidence="10">
    <location>
        <begin position="556"/>
        <end position="579"/>
    </location>
</feature>
<dbReference type="InterPro" id="IPR026082">
    <property type="entry name" value="ABCA"/>
</dbReference>
<proteinExistence type="inferred from homology"/>
<keyword evidence="4 10" id="KW-0812">Transmembrane</keyword>
<feature type="transmembrane region" description="Helical" evidence="10">
    <location>
        <begin position="491"/>
        <end position="508"/>
    </location>
</feature>
<comment type="subcellular location">
    <subcellularLocation>
        <location evidence="1">Membrane</location>
        <topology evidence="1">Multi-pass membrane protein</topology>
    </subcellularLocation>
</comment>
<evidence type="ECO:0000259" key="11">
    <source>
        <dbReference type="PROSITE" id="PS50893"/>
    </source>
</evidence>
<feature type="transmembrane region" description="Helical" evidence="10">
    <location>
        <begin position="1218"/>
        <end position="1244"/>
    </location>
</feature>
<feature type="domain" description="ABC transporter" evidence="11">
    <location>
        <begin position="1488"/>
        <end position="1721"/>
    </location>
</feature>
<keyword evidence="3" id="KW-0813">Transport</keyword>
<dbReference type="Pfam" id="PF00005">
    <property type="entry name" value="ABC_tran"/>
    <property type="match status" value="2"/>
</dbReference>
<keyword evidence="6" id="KW-0547">Nucleotide-binding</keyword>
<dbReference type="SMART" id="SM00382">
    <property type="entry name" value="AAA"/>
    <property type="match status" value="2"/>
</dbReference>
<feature type="transmembrane region" description="Helical" evidence="10">
    <location>
        <begin position="1423"/>
        <end position="1444"/>
    </location>
</feature>
<evidence type="ECO:0000313" key="14">
    <source>
        <dbReference type="Proteomes" id="UP000332933"/>
    </source>
</evidence>
<evidence type="ECO:0000256" key="10">
    <source>
        <dbReference type="SAM" id="Phobius"/>
    </source>
</evidence>
<evidence type="ECO:0000256" key="7">
    <source>
        <dbReference type="ARBA" id="ARBA00022840"/>
    </source>
</evidence>
<dbReference type="PANTHER" id="PTHR19229">
    <property type="entry name" value="ATP-BINDING CASSETTE TRANSPORTER SUBFAMILY A ABCA"/>
    <property type="match status" value="1"/>
</dbReference>
<evidence type="ECO:0000256" key="9">
    <source>
        <dbReference type="ARBA" id="ARBA00023136"/>
    </source>
</evidence>
<evidence type="ECO:0000256" key="4">
    <source>
        <dbReference type="ARBA" id="ARBA00022692"/>
    </source>
</evidence>
<dbReference type="GO" id="GO:0016887">
    <property type="term" value="F:ATP hydrolysis activity"/>
    <property type="evidence" value="ECO:0007669"/>
    <property type="project" value="InterPro"/>
</dbReference>
<reference evidence="13 14" key="1">
    <citation type="submission" date="2019-03" db="EMBL/GenBank/DDBJ databases">
        <authorList>
            <person name="Gaulin E."/>
            <person name="Dumas B."/>
        </authorList>
    </citation>
    <scope>NUCLEOTIDE SEQUENCE [LARGE SCALE GENOMIC DNA]</scope>
    <source>
        <strain evidence="13">CBS 568.67</strain>
    </source>
</reference>
<dbReference type="SUPFAM" id="SSF52540">
    <property type="entry name" value="P-loop containing nucleoside triphosphate hydrolases"/>
    <property type="match status" value="2"/>
</dbReference>
<keyword evidence="9 10" id="KW-0472">Membrane</keyword>
<dbReference type="GO" id="GO:0005319">
    <property type="term" value="F:lipid transporter activity"/>
    <property type="evidence" value="ECO:0007669"/>
    <property type="project" value="TreeGrafter"/>
</dbReference>
<dbReference type="GO" id="GO:0016020">
    <property type="term" value="C:membrane"/>
    <property type="evidence" value="ECO:0007669"/>
    <property type="project" value="UniProtKB-SubCell"/>
</dbReference>
<evidence type="ECO:0000256" key="2">
    <source>
        <dbReference type="ARBA" id="ARBA00008869"/>
    </source>
</evidence>
<keyword evidence="8 10" id="KW-1133">Transmembrane helix</keyword>
<sequence>MSEQTITRPRRGFISTLLWKNTLILRKSPGKILFAVFFPVAVVLFLNYCKTQSTTSETPDGWSTSVGSHNLFSHDYYVTESTLSALLLNLAVDGWTQRQNASNTSAIHSCSRAAFAGNVSTNPSSPYAWPEECRAFIVPQKLAIVPDNTFTRSYFARFLAELYPRVPLTSDGSLVVPSWEDSLLFFNDNAALDRYATGPNYGINFTFPQVAAAIVFSATPPVLGAPGNMEYSIRMNKGDIESTLNQDVNPLQRSITTGAYTKYATSGFMTLQTLVTRFALCMPNPSSTSACTLTPRVASSPAIDTQLFDQVLQDRTLDAVANKYRRYVGKSFDPQDDIPAASMPHLLRPLYHVPHAIGGGAVFPFPISAFTSSSFYDIVSQLLGLMVLFGYMQMLAAVVVGLVGEKESRSRELMKILGVSDVAIVSSWLVTFGFMALLSAGLCTVAATYGLFVASSPLVVFVFFLLVGLSVICLGYGISTIFSKARLATQVGTFIYFVSYSLTTALTMPGSSTTNKFVACLSPSGAMNLGVSLLASAEASGVGISLDNVADSIDNFSFLGVLAMLALDSVLFILLGGYLEKVVPKDFGVVEKWYFPVSPSYWRRFFHLGRPSALGVSFENEPLLAAAVDDNDAVESVSMELKRQEESGDALQIRQLRKVFSVPGGEKVAVHGLNLTMYKNQITCLLGHNGAGKTTLISMLTGMIGASAGDATVRGLSLNNDLDAIRASLGMCPQHDILYPELTVQEHLIFYGKIKGFAGDLLAREVDKKMDEVGLTEKRHARSTELSGGMKRKLALAIAFLGDSSIVFLDEPTSGMDPYSRRSSWEVIMNNRHNRIVVLTTHFMDEADILGDRIAIMAEGELRCCGSSLFLKNRYGAGYNLSMVKAANCDTAALTAFVTQHIGTRAKVLSSVGTEISFQLPLDCSHLFADMFTSLDDQLDAFGVVSYGISVTTMEEVFIKVAEIGDVGHQHTLKTESMAKKAAPLTPSSTFKLSLSNQPTNLFATQWSALLKKRLRVARRDKRLVLFGILAPVLLIYFGIRSLNPQTLVVSDPALTLSTAGYPLADQTPVAAMCESDWLCNVADHLSGAHGYNISAPVPVYPTTSPTVFNLTYHNVDTSGANGFSLRLGDEVWQRGYGVHGPATRGQYGGFVFMGSKKSGLFGYSLAVNSTSTHGAIVHKAMADEAIYRVVSGRPDVRLTVVHEPLPMANKDTRGLSLAAAIMAAIFVVMAFAQYSAAIVPGLVHEKHPGHNSKHQQLVSGVSLTAFWLANLACDLVLFVIPCVIGLLLIWISDVSQLTGRDCTACAPHTFPAVVAIFVLFGCAMVPFCYLLSYCFTEPSTSQSISVLVNMVIGFALVIASLIMDQLPQTQELNKTLKYIWRLSPLFNLGNGLFTLSMQSIYNMIPFFTPADAFSSNVMGTELVFLAVESVVFFVATIAVDYALSFPRIKSALSRDPQVPIEPHPHEDEDVVAEAARVLRGGAANDAVVMQQLRKVYPGKTVGVENLSLGLHRGECFGYLGINGAGKTTTMKMLTGDVVPTSGRGTLGGFDILSQQLDVRRLIGYCPQFDALIDLLTVREHLELFASIKGVPPSHLDAVVAEKMSQLNLEDFEHKLANSLSGGTKRKLSVAIAMIGAPPIIFLDEPSTGMDPVSRRFMWDVISDVSTKSKESTILLTTHSMEECEALCTRVGIMVDGRLRCLGSIQHLKHKFGDGLMMHVKLTSVASEAVQAMLDQHFATETTLTAARVDEVCAAMGRPDRAALVNMDHPTGYILAESLAQSQYIRAADFCMWWLGENHFDALHGHLHDAFGASSVLLLERQNDVARFKLRGEKLLLGTVFSDIERMKAVLSIQEYTVSQTTLEQIFNAFASQQKGSKGQ</sequence>
<keyword evidence="7" id="KW-0067">ATP-binding</keyword>
<evidence type="ECO:0000256" key="1">
    <source>
        <dbReference type="ARBA" id="ARBA00004141"/>
    </source>
</evidence>
<dbReference type="EMBL" id="CAADRA010007246">
    <property type="protein sequence ID" value="VFT99617.1"/>
    <property type="molecule type" value="Genomic_DNA"/>
</dbReference>
<feature type="transmembrane region" description="Helical" evidence="10">
    <location>
        <begin position="1265"/>
        <end position="1291"/>
    </location>
</feature>
<evidence type="ECO:0000256" key="6">
    <source>
        <dbReference type="ARBA" id="ARBA00022741"/>
    </source>
</evidence>
<evidence type="ECO:0000313" key="13">
    <source>
        <dbReference type="EMBL" id="VFT99617.1"/>
    </source>
</evidence>
<feature type="transmembrane region" description="Helical" evidence="10">
    <location>
        <begin position="1024"/>
        <end position="1040"/>
    </location>
</feature>
<name>A0A485LLF7_9STRA</name>
<feature type="transmembrane region" description="Helical" evidence="10">
    <location>
        <begin position="1311"/>
        <end position="1333"/>
    </location>
</feature>
<dbReference type="EMBL" id="VJMH01007220">
    <property type="protein sequence ID" value="KAF0685093.1"/>
    <property type="molecule type" value="Genomic_DNA"/>
</dbReference>
<dbReference type="InterPro" id="IPR003439">
    <property type="entry name" value="ABC_transporter-like_ATP-bd"/>
</dbReference>
<dbReference type="Proteomes" id="UP000332933">
    <property type="component" value="Unassembled WGS sequence"/>
</dbReference>
<dbReference type="PANTHER" id="PTHR19229:SF36">
    <property type="entry name" value="ATP-BINDING CASSETTE SUB-FAMILY A MEMBER 2"/>
    <property type="match status" value="1"/>
</dbReference>
<organism evidence="13 14">
    <name type="scientific">Aphanomyces stellatus</name>
    <dbReference type="NCBI Taxonomy" id="120398"/>
    <lineage>
        <taxon>Eukaryota</taxon>
        <taxon>Sar</taxon>
        <taxon>Stramenopiles</taxon>
        <taxon>Oomycota</taxon>
        <taxon>Saprolegniomycetes</taxon>
        <taxon>Saprolegniales</taxon>
        <taxon>Verrucalvaceae</taxon>
        <taxon>Aphanomyces</taxon>
    </lineage>
</organism>
<feature type="transmembrane region" description="Helical" evidence="10">
    <location>
        <begin position="425"/>
        <end position="452"/>
    </location>
</feature>
<dbReference type="FunFam" id="3.40.50.300:FF:000904">
    <property type="entry name" value="ABC transporter A family member 1"/>
    <property type="match status" value="1"/>
</dbReference>
<dbReference type="Gene3D" id="3.40.50.300">
    <property type="entry name" value="P-loop containing nucleotide triphosphate hydrolases"/>
    <property type="match status" value="2"/>
</dbReference>
<dbReference type="GO" id="GO:0140359">
    <property type="term" value="F:ABC-type transporter activity"/>
    <property type="evidence" value="ECO:0007669"/>
    <property type="project" value="InterPro"/>
</dbReference>
<feature type="transmembrane region" description="Helical" evidence="10">
    <location>
        <begin position="1345"/>
        <end position="1364"/>
    </location>
</feature>
<protein>
    <submittedName>
        <fullName evidence="13">Aste57867_22967 protein</fullName>
    </submittedName>
</protein>
<dbReference type="FunFam" id="3.40.50.300:FF:000298">
    <property type="entry name" value="ATP-binding cassette sub-family A member 12"/>
    <property type="match status" value="1"/>
</dbReference>
<evidence type="ECO:0000256" key="5">
    <source>
        <dbReference type="ARBA" id="ARBA00022737"/>
    </source>
</evidence>
<dbReference type="OrthoDB" id="10255969at2759"/>
<dbReference type="CDD" id="cd03263">
    <property type="entry name" value="ABC_subfamily_A"/>
    <property type="match status" value="2"/>
</dbReference>
<feature type="transmembrane region" description="Helical" evidence="10">
    <location>
        <begin position="382"/>
        <end position="404"/>
    </location>
</feature>
<dbReference type="InterPro" id="IPR003593">
    <property type="entry name" value="AAA+_ATPase"/>
</dbReference>
<dbReference type="InterPro" id="IPR017871">
    <property type="entry name" value="ABC_transporter-like_CS"/>
</dbReference>
<gene>
    <name evidence="13" type="primary">Aste57867_22967</name>
    <name evidence="12" type="ORF">As57867_022896</name>
    <name evidence="13" type="ORF">ASTE57867_22967</name>
</gene>
<evidence type="ECO:0000256" key="8">
    <source>
        <dbReference type="ARBA" id="ARBA00022989"/>
    </source>
</evidence>
<dbReference type="Pfam" id="PF12698">
    <property type="entry name" value="ABC2_membrane_3"/>
    <property type="match status" value="2"/>
</dbReference>
<dbReference type="GO" id="GO:0005524">
    <property type="term" value="F:ATP binding"/>
    <property type="evidence" value="ECO:0007669"/>
    <property type="project" value="UniProtKB-KW"/>
</dbReference>
<comment type="similarity">
    <text evidence="2">Belongs to the ABC transporter superfamily. ABCA family.</text>
</comment>
<feature type="transmembrane region" description="Helical" evidence="10">
    <location>
        <begin position="1379"/>
        <end position="1402"/>
    </location>
</feature>